<dbReference type="Proteomes" id="UP000256269">
    <property type="component" value="Unassembled WGS sequence"/>
</dbReference>
<sequence>MSTKDWSVARVRELWSVYWTRGTAGRETPAELVSIMYAWWFVALVLKLLGGSWDISWHFWTIRDNLAPPHDLNTVGTAIAVALVLFHTYTGYGADRTTLRWMQWGTGLFLIAIPIDVVNHTVNGLDITTWSPSHSLLFIGTAGMLIGVALGWHRNAARGRWFVPGLLVLLAMIFEDFWFPNEQQEYGVLEIASWDANPGHPYANQELLKFASDQIHQPIGRAGIVHFSLPMPDWVYPVWGLGVCVLLFALGRQIVGRRWAATAIAGLYVGFRSVLWLVLTATTFPPSAVPFFLLGAGVAIDLVFLLPLSRWLRPFVGAIVVTAVAYGLLFAQSVLLAAPPRAVWAAPISAAVLAILWLAATAWTSRERARSRRPLDRSLNSIESVHRSS</sequence>
<keyword evidence="1" id="KW-0812">Transmembrane</keyword>
<name>A0A3E0I8K9_9PSEU</name>
<accession>A0A3E0I8K9</accession>
<reference evidence="2 3" key="1">
    <citation type="submission" date="2018-08" db="EMBL/GenBank/DDBJ databases">
        <title>Genomic Encyclopedia of Archaeal and Bacterial Type Strains, Phase II (KMG-II): from individual species to whole genera.</title>
        <authorList>
            <person name="Goeker M."/>
        </authorList>
    </citation>
    <scope>NUCLEOTIDE SEQUENCE [LARGE SCALE GENOMIC DNA]</scope>
    <source>
        <strain evidence="2 3">DSM 45791</strain>
    </source>
</reference>
<feature type="transmembrane region" description="Helical" evidence="1">
    <location>
        <begin position="315"/>
        <end position="338"/>
    </location>
</feature>
<dbReference type="RefSeq" id="WP_116172042.1">
    <property type="nucleotide sequence ID" value="NZ_CP144375.1"/>
</dbReference>
<keyword evidence="1" id="KW-0472">Membrane</keyword>
<feature type="transmembrane region" description="Helical" evidence="1">
    <location>
        <begin position="37"/>
        <end position="60"/>
    </location>
</feature>
<feature type="transmembrane region" description="Helical" evidence="1">
    <location>
        <begin position="291"/>
        <end position="308"/>
    </location>
</feature>
<feature type="transmembrane region" description="Helical" evidence="1">
    <location>
        <begin position="234"/>
        <end position="252"/>
    </location>
</feature>
<feature type="transmembrane region" description="Helical" evidence="1">
    <location>
        <begin position="344"/>
        <end position="363"/>
    </location>
</feature>
<feature type="transmembrane region" description="Helical" evidence="1">
    <location>
        <begin position="259"/>
        <end position="279"/>
    </location>
</feature>
<dbReference type="OrthoDB" id="3328774at2"/>
<feature type="transmembrane region" description="Helical" evidence="1">
    <location>
        <begin position="104"/>
        <end position="122"/>
    </location>
</feature>
<organism evidence="2 3">
    <name type="scientific">Kutzneria buriramensis</name>
    <dbReference type="NCBI Taxonomy" id="1045776"/>
    <lineage>
        <taxon>Bacteria</taxon>
        <taxon>Bacillati</taxon>
        <taxon>Actinomycetota</taxon>
        <taxon>Actinomycetes</taxon>
        <taxon>Pseudonocardiales</taxon>
        <taxon>Pseudonocardiaceae</taxon>
        <taxon>Kutzneria</taxon>
    </lineage>
</organism>
<comment type="caution">
    <text evidence="2">The sequence shown here is derived from an EMBL/GenBank/DDBJ whole genome shotgun (WGS) entry which is preliminary data.</text>
</comment>
<feature type="transmembrane region" description="Helical" evidence="1">
    <location>
        <begin position="161"/>
        <end position="179"/>
    </location>
</feature>
<feature type="transmembrane region" description="Helical" evidence="1">
    <location>
        <begin position="134"/>
        <end position="152"/>
    </location>
</feature>
<evidence type="ECO:0000256" key="1">
    <source>
        <dbReference type="SAM" id="Phobius"/>
    </source>
</evidence>
<proteinExistence type="predicted"/>
<feature type="transmembrane region" description="Helical" evidence="1">
    <location>
        <begin position="72"/>
        <end position="92"/>
    </location>
</feature>
<dbReference type="EMBL" id="QUNO01000001">
    <property type="protein sequence ID" value="REH55052.1"/>
    <property type="molecule type" value="Genomic_DNA"/>
</dbReference>
<evidence type="ECO:0000313" key="2">
    <source>
        <dbReference type="EMBL" id="REH55052.1"/>
    </source>
</evidence>
<protein>
    <submittedName>
        <fullName evidence="2">Uncharacterized protein</fullName>
    </submittedName>
</protein>
<dbReference type="AlphaFoldDB" id="A0A3E0I8K9"/>
<keyword evidence="1" id="KW-1133">Transmembrane helix</keyword>
<gene>
    <name evidence="2" type="ORF">BCF44_10168</name>
</gene>
<evidence type="ECO:0000313" key="3">
    <source>
        <dbReference type="Proteomes" id="UP000256269"/>
    </source>
</evidence>
<keyword evidence="3" id="KW-1185">Reference proteome</keyword>